<dbReference type="GO" id="GO:0090729">
    <property type="term" value="F:toxin activity"/>
    <property type="evidence" value="ECO:0007669"/>
    <property type="project" value="UniProtKB-KW"/>
</dbReference>
<dbReference type="RefSeq" id="XP_044719556.1">
    <property type="nucleotide sequence ID" value="XM_044865594.1"/>
</dbReference>
<feature type="compositionally biased region" description="Low complexity" evidence="5">
    <location>
        <begin position="147"/>
        <end position="159"/>
    </location>
</feature>
<evidence type="ECO:0000313" key="7">
    <source>
        <dbReference type="Proteomes" id="UP000824596"/>
    </source>
</evidence>
<keyword evidence="3" id="KW-0843">Virulence</keyword>
<evidence type="ECO:0000313" key="6">
    <source>
        <dbReference type="EMBL" id="KAH0962043.1"/>
    </source>
</evidence>
<evidence type="ECO:0000256" key="3">
    <source>
        <dbReference type="ARBA" id="ARBA00023026"/>
    </source>
</evidence>
<keyword evidence="4" id="KW-1015">Disulfide bond</keyword>
<proteinExistence type="predicted"/>
<dbReference type="InterPro" id="IPR001144">
    <property type="entry name" value="Enterotoxin_A"/>
</dbReference>
<feature type="region of interest" description="Disordered" evidence="5">
    <location>
        <begin position="69"/>
        <end position="88"/>
    </location>
</feature>
<dbReference type="AlphaFoldDB" id="A0A9P8SGH1"/>
<keyword evidence="1" id="KW-0800">Toxin</keyword>
<feature type="compositionally biased region" description="Low complexity" evidence="5">
    <location>
        <begin position="168"/>
        <end position="177"/>
    </location>
</feature>
<dbReference type="SUPFAM" id="SSF56399">
    <property type="entry name" value="ADP-ribosylation"/>
    <property type="match status" value="1"/>
</dbReference>
<dbReference type="Proteomes" id="UP000824596">
    <property type="component" value="Unassembled WGS sequence"/>
</dbReference>
<dbReference type="Gene3D" id="3.90.210.10">
    <property type="entry name" value="Heat-Labile Enterotoxin, subunit A"/>
    <property type="match status" value="1"/>
</dbReference>
<organism evidence="6 7">
    <name type="scientific">Hirsutella rhossiliensis</name>
    <dbReference type="NCBI Taxonomy" id="111463"/>
    <lineage>
        <taxon>Eukaryota</taxon>
        <taxon>Fungi</taxon>
        <taxon>Dikarya</taxon>
        <taxon>Ascomycota</taxon>
        <taxon>Pezizomycotina</taxon>
        <taxon>Sordariomycetes</taxon>
        <taxon>Hypocreomycetidae</taxon>
        <taxon>Hypocreales</taxon>
        <taxon>Ophiocordycipitaceae</taxon>
        <taxon>Hirsutella</taxon>
    </lineage>
</organism>
<feature type="region of interest" description="Disordered" evidence="5">
    <location>
        <begin position="131"/>
        <end position="177"/>
    </location>
</feature>
<evidence type="ECO:0000256" key="4">
    <source>
        <dbReference type="ARBA" id="ARBA00023157"/>
    </source>
</evidence>
<gene>
    <name evidence="6" type="ORF">HRG_07123</name>
</gene>
<accession>A0A9P8SGH1</accession>
<reference evidence="6" key="1">
    <citation type="submission" date="2021-09" db="EMBL/GenBank/DDBJ databases">
        <title>A high-quality genome of the endoparasitic fungus Hirsutella rhossiliensis with a comparison of Hirsutella genomes reveals transposable elements contributing to genome size variation.</title>
        <authorList>
            <person name="Lin R."/>
            <person name="Jiao Y."/>
            <person name="Sun X."/>
            <person name="Ling J."/>
            <person name="Xie B."/>
            <person name="Cheng X."/>
        </authorList>
    </citation>
    <scope>NUCLEOTIDE SEQUENCE</scope>
    <source>
        <strain evidence="6">HR02</strain>
    </source>
</reference>
<protein>
    <submittedName>
        <fullName evidence="6">Heat-labile enterotoxin alpha chain domain-containing protein</fullName>
    </submittedName>
</protein>
<dbReference type="Pfam" id="PF01375">
    <property type="entry name" value="Enterotoxin_a"/>
    <property type="match status" value="1"/>
</dbReference>
<keyword evidence="7" id="KW-1185">Reference proteome</keyword>
<comment type="caution">
    <text evidence="6">The sequence shown here is derived from an EMBL/GenBank/DDBJ whole genome shotgun (WGS) entry which is preliminary data.</text>
</comment>
<sequence length="272" mass="29816">MVDMNKSLGFGAGKGHENEWAALGGIPVDQIVGEVDGQGKMIMENKLYNEKKYAGLRAGGAHEELAGFPKTGFTGKGSERWNEPQYSGFRDTPMLKSVETIPTNTGELWGRIYKRSGGSTSCVMQLEMDENQSAKEANKNQGDNKNQEANKNQQANKNQEAPEEKPAKPAAKQPKRSGATILGGSALAIGGAIPECLENLGLKRGAARHLFPESWRKWLIEHGTRARPHFKGIRFGSPTKVGAFPREWEDARNASTPCWQTTQSWQSVAQFS</sequence>
<dbReference type="EMBL" id="JAIZPD010000007">
    <property type="protein sequence ID" value="KAH0962043.1"/>
    <property type="molecule type" value="Genomic_DNA"/>
</dbReference>
<evidence type="ECO:0000256" key="5">
    <source>
        <dbReference type="SAM" id="MobiDB-lite"/>
    </source>
</evidence>
<dbReference type="GeneID" id="68356252"/>
<name>A0A9P8SGH1_9HYPO</name>
<evidence type="ECO:0000256" key="2">
    <source>
        <dbReference type="ARBA" id="ARBA00022729"/>
    </source>
</evidence>
<keyword evidence="2" id="KW-0732">Signal</keyword>
<evidence type="ECO:0000256" key="1">
    <source>
        <dbReference type="ARBA" id="ARBA00022656"/>
    </source>
</evidence>